<evidence type="ECO:0000256" key="1">
    <source>
        <dbReference type="SAM" id="SignalP"/>
    </source>
</evidence>
<dbReference type="Proteomes" id="UP001345013">
    <property type="component" value="Unassembled WGS sequence"/>
</dbReference>
<accession>A0ABR0JWL1</accession>
<dbReference type="Gene3D" id="3.10.450.50">
    <property type="match status" value="1"/>
</dbReference>
<organism evidence="2 3">
    <name type="scientific">Lithohypha guttulata</name>
    <dbReference type="NCBI Taxonomy" id="1690604"/>
    <lineage>
        <taxon>Eukaryota</taxon>
        <taxon>Fungi</taxon>
        <taxon>Dikarya</taxon>
        <taxon>Ascomycota</taxon>
        <taxon>Pezizomycotina</taxon>
        <taxon>Eurotiomycetes</taxon>
        <taxon>Chaetothyriomycetidae</taxon>
        <taxon>Chaetothyriales</taxon>
        <taxon>Trichomeriaceae</taxon>
        <taxon>Lithohypha</taxon>
    </lineage>
</organism>
<feature type="chain" id="PRO_5045986660" evidence="1">
    <location>
        <begin position="17"/>
        <end position="184"/>
    </location>
</feature>
<keyword evidence="1" id="KW-0732">Signal</keyword>
<evidence type="ECO:0000313" key="3">
    <source>
        <dbReference type="Proteomes" id="UP001345013"/>
    </source>
</evidence>
<keyword evidence="3" id="KW-1185">Reference proteome</keyword>
<dbReference type="EMBL" id="JAVRRG010000283">
    <property type="protein sequence ID" value="KAK5074503.1"/>
    <property type="molecule type" value="Genomic_DNA"/>
</dbReference>
<evidence type="ECO:0000313" key="2">
    <source>
        <dbReference type="EMBL" id="KAK5074503.1"/>
    </source>
</evidence>
<gene>
    <name evidence="2" type="ORF">LTR24_010167</name>
</gene>
<feature type="signal peptide" evidence="1">
    <location>
        <begin position="1"/>
        <end position="16"/>
    </location>
</feature>
<name>A0ABR0JWL1_9EURO</name>
<comment type="caution">
    <text evidence="2">The sequence shown here is derived from an EMBL/GenBank/DDBJ whole genome shotgun (WGS) entry which is preliminary data.</text>
</comment>
<sequence>MYFTILTTLLASSTSASPTFWPITQSTSTPCHSQAISPQWHDTIVSNWQSLWAGDLIYLNQTVTPNINLLQDRFPDGNGSEPLSINNSTALLNFVRNSREGFRKYEFRDLMHFGADNLVAFRWTMEGVYAGGLPGAMAKNGTVITYNGTDIMTLDRCTGLIAEVQSSQDFITYFHELRMDIGKV</sequence>
<proteinExistence type="predicted"/>
<reference evidence="2 3" key="1">
    <citation type="submission" date="2023-08" db="EMBL/GenBank/DDBJ databases">
        <title>Black Yeasts Isolated from many extreme environments.</title>
        <authorList>
            <person name="Coleine C."/>
            <person name="Stajich J.E."/>
            <person name="Selbmann L."/>
        </authorList>
    </citation>
    <scope>NUCLEOTIDE SEQUENCE [LARGE SCALE GENOMIC DNA]</scope>
    <source>
        <strain evidence="2 3">CCFEE 5885</strain>
    </source>
</reference>
<protein>
    <submittedName>
        <fullName evidence="2">Uncharacterized protein</fullName>
    </submittedName>
</protein>
<dbReference type="SUPFAM" id="SSF54427">
    <property type="entry name" value="NTF2-like"/>
    <property type="match status" value="1"/>
</dbReference>
<dbReference type="InterPro" id="IPR032710">
    <property type="entry name" value="NTF2-like_dom_sf"/>
</dbReference>